<gene>
    <name evidence="2" type="ORF">ACFO6Q_19490</name>
</gene>
<reference evidence="3" key="1">
    <citation type="journal article" date="2019" name="Int. J. Syst. Evol. Microbiol.">
        <title>The Global Catalogue of Microorganisms (GCM) 10K type strain sequencing project: providing services to taxonomists for standard genome sequencing and annotation.</title>
        <authorList>
            <consortium name="The Broad Institute Genomics Platform"/>
            <consortium name="The Broad Institute Genome Sequencing Center for Infectious Disease"/>
            <person name="Wu L."/>
            <person name="Ma J."/>
        </authorList>
    </citation>
    <scope>NUCLEOTIDE SEQUENCE [LARGE SCALE GENOMIC DNA]</scope>
    <source>
        <strain evidence="3">CCUG 30340</strain>
    </source>
</reference>
<name>A0ABV9QZM7_9GAMM</name>
<evidence type="ECO:0000256" key="1">
    <source>
        <dbReference type="SAM" id="SignalP"/>
    </source>
</evidence>
<accession>A0ABV9QZM7</accession>
<dbReference type="RefSeq" id="WP_380022845.1">
    <property type="nucleotide sequence ID" value="NZ_JBHSHD010000017.1"/>
</dbReference>
<evidence type="ECO:0000313" key="2">
    <source>
        <dbReference type="EMBL" id="MFC4822512.1"/>
    </source>
</evidence>
<sequence>MRIRPTYLLCALLCAAVAAPASAGTFALSFNADDSSRWYDFIMDWFAQLDRTESGTPPLNVLYTIGAETDPLNPVTYQDSGDSAVVFAHGRAFTDVGSITYTGSGNGTFPITAVTLDLNPHVRTQEASALGLSYLTTVSNPQGTITIAGGAVTDIRLDADIRFDLDARNDPLIGYLLPYEGTLLMEGDRFDIFVDDSAGSHFVMRYVWDLHGTVAGVGGGDVVFANGFDPS</sequence>
<feature type="signal peptide" evidence="1">
    <location>
        <begin position="1"/>
        <end position="23"/>
    </location>
</feature>
<keyword evidence="1" id="KW-0732">Signal</keyword>
<evidence type="ECO:0000313" key="3">
    <source>
        <dbReference type="Proteomes" id="UP001595886"/>
    </source>
</evidence>
<proteinExistence type="predicted"/>
<comment type="caution">
    <text evidence="2">The sequence shown here is derived from an EMBL/GenBank/DDBJ whole genome shotgun (WGS) entry which is preliminary data.</text>
</comment>
<keyword evidence="3" id="KW-1185">Reference proteome</keyword>
<dbReference type="EMBL" id="JBHSHD010000017">
    <property type="protein sequence ID" value="MFC4822512.1"/>
    <property type="molecule type" value="Genomic_DNA"/>
</dbReference>
<organism evidence="2 3">
    <name type="scientific">Dokdonella ginsengisoli</name>
    <dbReference type="NCBI Taxonomy" id="363846"/>
    <lineage>
        <taxon>Bacteria</taxon>
        <taxon>Pseudomonadati</taxon>
        <taxon>Pseudomonadota</taxon>
        <taxon>Gammaproteobacteria</taxon>
        <taxon>Lysobacterales</taxon>
        <taxon>Rhodanobacteraceae</taxon>
        <taxon>Dokdonella</taxon>
    </lineage>
</organism>
<dbReference type="Proteomes" id="UP001595886">
    <property type="component" value="Unassembled WGS sequence"/>
</dbReference>
<evidence type="ECO:0008006" key="4">
    <source>
        <dbReference type="Google" id="ProtNLM"/>
    </source>
</evidence>
<protein>
    <recommendedName>
        <fullName evidence="4">PEP-CTERM sorting domain-containing protein</fullName>
    </recommendedName>
</protein>
<feature type="chain" id="PRO_5045062822" description="PEP-CTERM sorting domain-containing protein" evidence="1">
    <location>
        <begin position="24"/>
        <end position="231"/>
    </location>
</feature>